<keyword evidence="1" id="KW-0472">Membrane</keyword>
<gene>
    <name evidence="2" type="ORF">AEK19_MT1133</name>
</gene>
<organism evidence="2">
    <name type="scientific">Utricularia reniformis</name>
    <dbReference type="NCBI Taxonomy" id="192314"/>
    <lineage>
        <taxon>Eukaryota</taxon>
        <taxon>Viridiplantae</taxon>
        <taxon>Streptophyta</taxon>
        <taxon>Embryophyta</taxon>
        <taxon>Tracheophyta</taxon>
        <taxon>Spermatophyta</taxon>
        <taxon>Magnoliopsida</taxon>
        <taxon>eudicotyledons</taxon>
        <taxon>Gunneridae</taxon>
        <taxon>Pentapetalae</taxon>
        <taxon>asterids</taxon>
        <taxon>lamiids</taxon>
        <taxon>Lamiales</taxon>
        <taxon>Lentibulariaceae</taxon>
        <taxon>Utricularia</taxon>
    </lineage>
</organism>
<protein>
    <submittedName>
        <fullName evidence="2">Uncharacterized protein</fullName>
    </submittedName>
</protein>
<geneLocation type="mitochondrion" evidence="2"/>
<dbReference type="AlphaFoldDB" id="A0A1Y0B1X0"/>
<keyword evidence="1" id="KW-1133">Transmembrane helix</keyword>
<evidence type="ECO:0000256" key="1">
    <source>
        <dbReference type="SAM" id="Phobius"/>
    </source>
</evidence>
<dbReference type="EMBL" id="KY774314">
    <property type="protein sequence ID" value="ART31349.1"/>
    <property type="molecule type" value="Genomic_DNA"/>
</dbReference>
<reference evidence="2" key="1">
    <citation type="submission" date="2017-03" db="EMBL/GenBank/DDBJ databases">
        <title>The mitochondrial genome of the carnivorous plant Utricularia reniformis (Lentibulariaceae): structure, comparative analysis and evolutionary landmarks.</title>
        <authorList>
            <person name="Silva S.R."/>
            <person name="Alvarenga D.O."/>
            <person name="Michael T.P."/>
            <person name="Miranda V.F.O."/>
            <person name="Varani A.M."/>
        </authorList>
    </citation>
    <scope>NUCLEOTIDE SEQUENCE</scope>
</reference>
<name>A0A1Y0B1X0_9LAMI</name>
<evidence type="ECO:0000313" key="2">
    <source>
        <dbReference type="EMBL" id="ART31349.1"/>
    </source>
</evidence>
<accession>A0A1Y0B1X0</accession>
<keyword evidence="2" id="KW-0496">Mitochondrion</keyword>
<sequence>MDWPPPHLDFSIHMICTMAFPLDLVNFQSFGRR</sequence>
<proteinExistence type="predicted"/>
<keyword evidence="1" id="KW-0812">Transmembrane</keyword>
<feature type="transmembrane region" description="Helical" evidence="1">
    <location>
        <begin position="12"/>
        <end position="30"/>
    </location>
</feature>